<keyword evidence="2" id="KW-1185">Reference proteome</keyword>
<sequence length="174" mass="19257">MLLLLLVVGGILLEFGFGSDRGHLTTRTRADLKDIQVCIGHYRTEYNKFPAEPTLGSADKAPIKLRGPVLEHLLGSNPRNIKFVDVPPMRPDGSGLIMEEGVPAWHDRWGTCYFLMADVDLDNRIPNPAFMAGAVTPRRTLSTSPKFLPASTLVFSAGPDRDPNTWADNITSWR</sequence>
<accession>A0A512MDW4</accession>
<proteinExistence type="predicted"/>
<dbReference type="RefSeq" id="WP_170266949.1">
    <property type="nucleotide sequence ID" value="NZ_BKAG01000038.1"/>
</dbReference>
<name>A0A512MDW4_9BACT</name>
<organism evidence="1 2">
    <name type="scientific">Brevifollis gellanilyticus</name>
    <dbReference type="NCBI Taxonomy" id="748831"/>
    <lineage>
        <taxon>Bacteria</taxon>
        <taxon>Pseudomonadati</taxon>
        <taxon>Verrucomicrobiota</taxon>
        <taxon>Verrucomicrobiia</taxon>
        <taxon>Verrucomicrobiales</taxon>
        <taxon>Verrucomicrobiaceae</taxon>
    </lineage>
</organism>
<dbReference type="Proteomes" id="UP000321577">
    <property type="component" value="Unassembled WGS sequence"/>
</dbReference>
<dbReference type="AlphaFoldDB" id="A0A512MDW4"/>
<evidence type="ECO:0000313" key="2">
    <source>
        <dbReference type="Proteomes" id="UP000321577"/>
    </source>
</evidence>
<reference evidence="1 2" key="1">
    <citation type="submission" date="2019-07" db="EMBL/GenBank/DDBJ databases">
        <title>Whole genome shotgun sequence of Brevifollis gellanilyticus NBRC 108608.</title>
        <authorList>
            <person name="Hosoyama A."/>
            <person name="Uohara A."/>
            <person name="Ohji S."/>
            <person name="Ichikawa N."/>
        </authorList>
    </citation>
    <scope>NUCLEOTIDE SEQUENCE [LARGE SCALE GENOMIC DNA]</scope>
    <source>
        <strain evidence="1 2">NBRC 108608</strain>
    </source>
</reference>
<evidence type="ECO:0000313" key="1">
    <source>
        <dbReference type="EMBL" id="GEP44930.1"/>
    </source>
</evidence>
<dbReference type="EMBL" id="BKAG01000038">
    <property type="protein sequence ID" value="GEP44930.1"/>
    <property type="molecule type" value="Genomic_DNA"/>
</dbReference>
<gene>
    <name evidence="1" type="ORF">BGE01nite_42210</name>
</gene>
<comment type="caution">
    <text evidence="1">The sequence shown here is derived from an EMBL/GenBank/DDBJ whole genome shotgun (WGS) entry which is preliminary data.</text>
</comment>
<protein>
    <submittedName>
        <fullName evidence="1">Uncharacterized protein</fullName>
    </submittedName>
</protein>